<reference evidence="3 4" key="1">
    <citation type="submission" date="2024-06" db="EMBL/GenBank/DDBJ databases">
        <title>Genomic Encyclopedia of Type Strains, Phase IV (KMG-IV): sequencing the most valuable type-strain genomes for metagenomic binning, comparative biology and taxonomic classification.</title>
        <authorList>
            <person name="Goeker M."/>
        </authorList>
    </citation>
    <scope>NUCLEOTIDE SEQUENCE [LARGE SCALE GENOMIC DNA]</scope>
    <source>
        <strain evidence="3 4">DSM 100022</strain>
    </source>
</reference>
<dbReference type="Gene3D" id="3.30.70.1230">
    <property type="entry name" value="Nucleotide cyclase"/>
    <property type="match status" value="1"/>
</dbReference>
<dbReference type="SUPFAM" id="SSF48452">
    <property type="entry name" value="TPR-like"/>
    <property type="match status" value="1"/>
</dbReference>
<dbReference type="PANTHER" id="PTHR43081:SF19">
    <property type="entry name" value="PH-SENSITIVE ADENYLATE CYCLASE RV1264"/>
    <property type="match status" value="1"/>
</dbReference>
<dbReference type="InterPro" id="IPR050697">
    <property type="entry name" value="Adenylyl/Guanylyl_Cyclase_3/4"/>
</dbReference>
<sequence length="624" mass="68389">MERRLAAVLFADVAGYSRLMQASEAATLAALRARHAEIIEPVVALHKGRVVKLIGDGVLLEFPSAVGAVECGVELQAALATANVGITPDRQLVYRIGISLGDVIVQGDDLYGEGVNIASRLEHLAVPGSVLVSEAVYSQVRGKVGFHLEDMGEKTLKNIAQPVRAYMVSNPPSGQSRLGGSKEVHKAGISIAVLPFANVSGDPEQEYFSDGITDDIITDLSKISALKVLSRSTAFTFKGRAVNVGHAARELQVAYVLEGSVRKSGGRVRISAQLIDAASDAHVWAERYDRNLSDVFELQDDLSLAIVSALKVRLLPEEERAIEARSTYDTEAYRMYLMGRRYLNLRGARNYEIALRFCRQALQSDPEYARAWALSALCLSYLNHSGRTSDSGFEAAQKALSADPTLAEAHAAMGRIMAEEGKFEEALAAHRESLRLEPDSFDVHHNFGTTYLELGKYEEAVGHFEEASRLLESDHTSLNLLALSLKSLGRNEESATATYRALERIEREVAARPDNANALAHGALALARLGEKERASEWIHRALIIEPDDATDQYNLACAFAQMGEPERAMDLLEASIPRKPTEFLLWMKLDLDLEPIRDHPRYLKLSADCEARMAHASEAQDVA</sequence>
<accession>A0ABV2GTU7</accession>
<gene>
    <name evidence="3" type="ORF">ABID19_004766</name>
</gene>
<dbReference type="InterPro" id="IPR011990">
    <property type="entry name" value="TPR-like_helical_dom_sf"/>
</dbReference>
<comment type="caution">
    <text evidence="3">The sequence shown here is derived from an EMBL/GenBank/DDBJ whole genome shotgun (WGS) entry which is preliminary data.</text>
</comment>
<dbReference type="EC" id="4.6.1.1" evidence="3"/>
<feature type="domain" description="Guanylate cyclase" evidence="2">
    <location>
        <begin position="7"/>
        <end position="122"/>
    </location>
</feature>
<dbReference type="PROSITE" id="PS50293">
    <property type="entry name" value="TPR_REGION"/>
    <property type="match status" value="1"/>
</dbReference>
<dbReference type="PROSITE" id="PS50125">
    <property type="entry name" value="GUANYLATE_CYCLASE_2"/>
    <property type="match status" value="1"/>
</dbReference>
<feature type="repeat" description="TPR" evidence="1">
    <location>
        <begin position="441"/>
        <end position="474"/>
    </location>
</feature>
<organism evidence="3 4">
    <name type="scientific">Mesorhizobium robiniae</name>
    <dbReference type="NCBI Taxonomy" id="559315"/>
    <lineage>
        <taxon>Bacteria</taxon>
        <taxon>Pseudomonadati</taxon>
        <taxon>Pseudomonadota</taxon>
        <taxon>Alphaproteobacteria</taxon>
        <taxon>Hyphomicrobiales</taxon>
        <taxon>Phyllobacteriaceae</taxon>
        <taxon>Mesorhizobium</taxon>
    </lineage>
</organism>
<proteinExistence type="predicted"/>
<dbReference type="SUPFAM" id="SSF55073">
    <property type="entry name" value="Nucleotide cyclase"/>
    <property type="match status" value="1"/>
</dbReference>
<evidence type="ECO:0000256" key="1">
    <source>
        <dbReference type="PROSITE-ProRule" id="PRU00339"/>
    </source>
</evidence>
<keyword evidence="1" id="KW-0802">TPR repeat</keyword>
<dbReference type="GO" id="GO:0004016">
    <property type="term" value="F:adenylate cyclase activity"/>
    <property type="evidence" value="ECO:0007669"/>
    <property type="project" value="UniProtKB-EC"/>
</dbReference>
<dbReference type="Gene3D" id="3.40.50.10070">
    <property type="entry name" value="TolB, N-terminal domain"/>
    <property type="match status" value="1"/>
</dbReference>
<dbReference type="Pfam" id="PF00211">
    <property type="entry name" value="Guanylate_cyc"/>
    <property type="match status" value="1"/>
</dbReference>
<keyword evidence="4" id="KW-1185">Reference proteome</keyword>
<dbReference type="SMART" id="SM00028">
    <property type="entry name" value="TPR"/>
    <property type="match status" value="6"/>
</dbReference>
<keyword evidence="3" id="KW-0456">Lyase</keyword>
<dbReference type="Gene3D" id="1.25.40.10">
    <property type="entry name" value="Tetratricopeptide repeat domain"/>
    <property type="match status" value="3"/>
</dbReference>
<feature type="repeat" description="TPR" evidence="1">
    <location>
        <begin position="407"/>
        <end position="440"/>
    </location>
</feature>
<dbReference type="Proteomes" id="UP001549204">
    <property type="component" value="Unassembled WGS sequence"/>
</dbReference>
<dbReference type="InterPro" id="IPR001054">
    <property type="entry name" value="A/G_cyclase"/>
</dbReference>
<evidence type="ECO:0000259" key="2">
    <source>
        <dbReference type="PROSITE" id="PS50125"/>
    </source>
</evidence>
<dbReference type="InterPro" id="IPR019734">
    <property type="entry name" value="TPR_rpt"/>
</dbReference>
<dbReference type="PANTHER" id="PTHR43081">
    <property type="entry name" value="ADENYLATE CYCLASE, TERMINAL-DIFFERENTIATION SPECIFIC-RELATED"/>
    <property type="match status" value="1"/>
</dbReference>
<name>A0ABV2GTU7_9HYPH</name>
<dbReference type="NCBIfam" id="NF047558">
    <property type="entry name" value="TPR_END_plus"/>
    <property type="match status" value="1"/>
</dbReference>
<protein>
    <submittedName>
        <fullName evidence="3">Adenylate cyclase</fullName>
        <ecNumber evidence="3">4.6.1.1</ecNumber>
    </submittedName>
</protein>
<dbReference type="RefSeq" id="WP_354493321.1">
    <property type="nucleotide sequence ID" value="NZ_JBEPMC010000009.1"/>
</dbReference>
<dbReference type="Pfam" id="PF13414">
    <property type="entry name" value="TPR_11"/>
    <property type="match status" value="1"/>
</dbReference>
<dbReference type="EMBL" id="JBEPMC010000009">
    <property type="protein sequence ID" value="MET3581713.1"/>
    <property type="molecule type" value="Genomic_DNA"/>
</dbReference>
<dbReference type="PROSITE" id="PS50005">
    <property type="entry name" value="TPR"/>
    <property type="match status" value="2"/>
</dbReference>
<dbReference type="InterPro" id="IPR029787">
    <property type="entry name" value="Nucleotide_cyclase"/>
</dbReference>
<dbReference type="CDD" id="cd07302">
    <property type="entry name" value="CHD"/>
    <property type="match status" value="1"/>
</dbReference>
<evidence type="ECO:0000313" key="3">
    <source>
        <dbReference type="EMBL" id="MET3581713.1"/>
    </source>
</evidence>
<evidence type="ECO:0000313" key="4">
    <source>
        <dbReference type="Proteomes" id="UP001549204"/>
    </source>
</evidence>